<reference evidence="1" key="2">
    <citation type="journal article" date="2022" name="New Phytol.">
        <title>Evolutionary transition to the ectomycorrhizal habit in the genomes of a hyperdiverse lineage of mushroom-forming fungi.</title>
        <authorList>
            <person name="Looney B."/>
            <person name="Miyauchi S."/>
            <person name="Morin E."/>
            <person name="Drula E."/>
            <person name="Courty P.E."/>
            <person name="Kohler A."/>
            <person name="Kuo A."/>
            <person name="LaButti K."/>
            <person name="Pangilinan J."/>
            <person name="Lipzen A."/>
            <person name="Riley R."/>
            <person name="Andreopoulos W."/>
            <person name="He G."/>
            <person name="Johnson J."/>
            <person name="Nolan M."/>
            <person name="Tritt A."/>
            <person name="Barry K.W."/>
            <person name="Grigoriev I.V."/>
            <person name="Nagy L.G."/>
            <person name="Hibbett D."/>
            <person name="Henrissat B."/>
            <person name="Matheny P.B."/>
            <person name="Labbe J."/>
            <person name="Martin F.M."/>
        </authorList>
    </citation>
    <scope>NUCLEOTIDE SEQUENCE</scope>
    <source>
        <strain evidence="1">FP105234-sp</strain>
    </source>
</reference>
<organism evidence="1 2">
    <name type="scientific">Auriscalpium vulgare</name>
    <dbReference type="NCBI Taxonomy" id="40419"/>
    <lineage>
        <taxon>Eukaryota</taxon>
        <taxon>Fungi</taxon>
        <taxon>Dikarya</taxon>
        <taxon>Basidiomycota</taxon>
        <taxon>Agaricomycotina</taxon>
        <taxon>Agaricomycetes</taxon>
        <taxon>Russulales</taxon>
        <taxon>Auriscalpiaceae</taxon>
        <taxon>Auriscalpium</taxon>
    </lineage>
</organism>
<accession>A0ACB8RCU5</accession>
<evidence type="ECO:0000313" key="1">
    <source>
        <dbReference type="EMBL" id="KAI0041996.1"/>
    </source>
</evidence>
<keyword evidence="2" id="KW-1185">Reference proteome</keyword>
<protein>
    <submittedName>
        <fullName evidence="1">Uncharacterized protein</fullName>
    </submittedName>
</protein>
<dbReference type="EMBL" id="MU276089">
    <property type="protein sequence ID" value="KAI0041996.1"/>
    <property type="molecule type" value="Genomic_DNA"/>
</dbReference>
<gene>
    <name evidence="1" type="ORF">FA95DRAFT_1564779</name>
</gene>
<comment type="caution">
    <text evidence="1">The sequence shown here is derived from an EMBL/GenBank/DDBJ whole genome shotgun (WGS) entry which is preliminary data.</text>
</comment>
<evidence type="ECO:0000313" key="2">
    <source>
        <dbReference type="Proteomes" id="UP000814033"/>
    </source>
</evidence>
<reference evidence="1" key="1">
    <citation type="submission" date="2021-02" db="EMBL/GenBank/DDBJ databases">
        <authorList>
            <consortium name="DOE Joint Genome Institute"/>
            <person name="Ahrendt S."/>
            <person name="Looney B.P."/>
            <person name="Miyauchi S."/>
            <person name="Morin E."/>
            <person name="Drula E."/>
            <person name="Courty P.E."/>
            <person name="Chicoki N."/>
            <person name="Fauchery L."/>
            <person name="Kohler A."/>
            <person name="Kuo A."/>
            <person name="Labutti K."/>
            <person name="Pangilinan J."/>
            <person name="Lipzen A."/>
            <person name="Riley R."/>
            <person name="Andreopoulos W."/>
            <person name="He G."/>
            <person name="Johnson J."/>
            <person name="Barry K.W."/>
            <person name="Grigoriev I.V."/>
            <person name="Nagy L."/>
            <person name="Hibbett D."/>
            <person name="Henrissat B."/>
            <person name="Matheny P.B."/>
            <person name="Labbe J."/>
            <person name="Martin F."/>
        </authorList>
    </citation>
    <scope>NUCLEOTIDE SEQUENCE</scope>
    <source>
        <strain evidence="1">FP105234-sp</strain>
    </source>
</reference>
<dbReference type="Proteomes" id="UP000814033">
    <property type="component" value="Unassembled WGS sequence"/>
</dbReference>
<proteinExistence type="predicted"/>
<name>A0ACB8RCU5_9AGAM</name>
<feature type="non-terminal residue" evidence="1">
    <location>
        <position position="120"/>
    </location>
</feature>
<sequence length="120" mass="13299">MSPRVSLTASLADTVWDSREAHGVLEAEPTYPSFVAQIQELSDGPLDVMHVHFDNHPPTALFDAPMTEANFYRTSDELREDAERNVTAFCEAMQTAIRPEGLYGCAWGPSLEPGNRGLYI</sequence>